<feature type="compositionally biased region" description="Basic residues" evidence="1">
    <location>
        <begin position="61"/>
        <end position="75"/>
    </location>
</feature>
<accession>A0A6J4VDP3</accession>
<dbReference type="EMBL" id="CADCWG010000305">
    <property type="protein sequence ID" value="CAA9576393.1"/>
    <property type="molecule type" value="Genomic_DNA"/>
</dbReference>
<dbReference type="AlphaFoldDB" id="A0A6J4VDP3"/>
<gene>
    <name evidence="2" type="ORF">AVDCRST_MAG49-4186</name>
</gene>
<proteinExistence type="predicted"/>
<feature type="compositionally biased region" description="Basic and acidic residues" evidence="1">
    <location>
        <begin position="1"/>
        <end position="10"/>
    </location>
</feature>
<organism evidence="2">
    <name type="scientific">uncultured Thermomicrobiales bacterium</name>
    <dbReference type="NCBI Taxonomy" id="1645740"/>
    <lineage>
        <taxon>Bacteria</taxon>
        <taxon>Pseudomonadati</taxon>
        <taxon>Thermomicrobiota</taxon>
        <taxon>Thermomicrobia</taxon>
        <taxon>Thermomicrobiales</taxon>
        <taxon>environmental samples</taxon>
    </lineage>
</organism>
<reference evidence="2" key="1">
    <citation type="submission" date="2020-02" db="EMBL/GenBank/DDBJ databases">
        <authorList>
            <person name="Meier V. D."/>
        </authorList>
    </citation>
    <scope>NUCLEOTIDE SEQUENCE</scope>
    <source>
        <strain evidence="2">AVDCRST_MAG49</strain>
    </source>
</reference>
<sequence>MTVALPEERTPTIGDVGARQAVPTARIGTSDRAGSRLIAPARPAGKRGTFPAASGPGQQRRPLRARRHGARHRLRPGGLPA</sequence>
<evidence type="ECO:0000313" key="2">
    <source>
        <dbReference type="EMBL" id="CAA9576393.1"/>
    </source>
</evidence>
<name>A0A6J4VDP3_9BACT</name>
<protein>
    <submittedName>
        <fullName evidence="2">Uncharacterized protein</fullName>
    </submittedName>
</protein>
<evidence type="ECO:0000256" key="1">
    <source>
        <dbReference type="SAM" id="MobiDB-lite"/>
    </source>
</evidence>
<feature type="region of interest" description="Disordered" evidence="1">
    <location>
        <begin position="1"/>
        <end position="81"/>
    </location>
</feature>